<dbReference type="Proteomes" id="UP000595857">
    <property type="component" value="Chromosome"/>
</dbReference>
<feature type="compositionally biased region" description="Low complexity" evidence="7">
    <location>
        <begin position="229"/>
        <end position="243"/>
    </location>
</feature>
<feature type="compositionally biased region" description="Polar residues" evidence="7">
    <location>
        <begin position="298"/>
        <end position="309"/>
    </location>
</feature>
<dbReference type="SUPFAM" id="SSF46626">
    <property type="entry name" value="Cytochrome c"/>
    <property type="match status" value="1"/>
</dbReference>
<keyword evidence="2 6" id="KW-0349">Heme</keyword>
<evidence type="ECO:0000256" key="5">
    <source>
        <dbReference type="ARBA" id="ARBA00023004"/>
    </source>
</evidence>
<feature type="compositionally biased region" description="Polar residues" evidence="7">
    <location>
        <begin position="253"/>
        <end position="278"/>
    </location>
</feature>
<keyword evidence="1" id="KW-0813">Transport</keyword>
<evidence type="ECO:0000256" key="2">
    <source>
        <dbReference type="ARBA" id="ARBA00022617"/>
    </source>
</evidence>
<accession>A0ABX7C5M5</accession>
<dbReference type="RefSeq" id="WP_201631102.1">
    <property type="nucleotide sequence ID" value="NZ_CP068046.1"/>
</dbReference>
<evidence type="ECO:0000256" key="4">
    <source>
        <dbReference type="ARBA" id="ARBA00022982"/>
    </source>
</evidence>
<keyword evidence="5 6" id="KW-0408">Iron</keyword>
<protein>
    <submittedName>
        <fullName evidence="9">C-type cytochrome</fullName>
    </submittedName>
</protein>
<dbReference type="InterPro" id="IPR036909">
    <property type="entry name" value="Cyt_c-like_dom_sf"/>
</dbReference>
<dbReference type="InterPro" id="IPR002327">
    <property type="entry name" value="Cyt_c_1A/1B"/>
</dbReference>
<sequence>MDSFELNKILGAVLGTLLFVMGAGFLAEAIYHPIENRGPGYALPEPEPAEGEAVAEAEVEQPIGLLLASASADRGATATRKCQSCHNFGEGEPNKQGPNLYGIVGNTKAHAEGFAYSDILLQQKAEGQTWTYENLNAFLTNPKAYAPGTKMSFAGVRAPEERADILAYLQTLSASPVPFPEADAAPAAEEGAEPAEGEAPAATPGETSPDDQVPDALTTPAQGGDEETVTTAPPAAVDTPTETQGETPVVGTPVQSTTPTAPLSTGEGTATPATNETGAQPAIPPRNTNTTGPTTTNSPAAQQNTTTAQ</sequence>
<keyword evidence="4" id="KW-0249">Electron transport</keyword>
<feature type="compositionally biased region" description="Low complexity" evidence="7">
    <location>
        <begin position="180"/>
        <end position="189"/>
    </location>
</feature>
<keyword evidence="10" id="KW-1185">Reference proteome</keyword>
<evidence type="ECO:0000313" key="9">
    <source>
        <dbReference type="EMBL" id="QQR38564.1"/>
    </source>
</evidence>
<evidence type="ECO:0000256" key="1">
    <source>
        <dbReference type="ARBA" id="ARBA00022448"/>
    </source>
</evidence>
<dbReference type="EMBL" id="CP068046">
    <property type="protein sequence ID" value="QQR38564.1"/>
    <property type="molecule type" value="Genomic_DNA"/>
</dbReference>
<evidence type="ECO:0000256" key="6">
    <source>
        <dbReference type="PROSITE-ProRule" id="PRU00433"/>
    </source>
</evidence>
<feature type="region of interest" description="Disordered" evidence="7">
    <location>
        <begin position="179"/>
        <end position="309"/>
    </location>
</feature>
<dbReference type="InterPro" id="IPR009056">
    <property type="entry name" value="Cyt_c-like_dom"/>
</dbReference>
<feature type="compositionally biased region" description="Low complexity" evidence="7">
    <location>
        <begin position="285"/>
        <end position="297"/>
    </location>
</feature>
<feature type="compositionally biased region" description="Low complexity" evidence="7">
    <location>
        <begin position="197"/>
        <end position="206"/>
    </location>
</feature>
<evidence type="ECO:0000256" key="3">
    <source>
        <dbReference type="ARBA" id="ARBA00022723"/>
    </source>
</evidence>
<organism evidence="9 10">
    <name type="scientific">Devosia rhizoryzae</name>
    <dbReference type="NCBI Taxonomy" id="2774137"/>
    <lineage>
        <taxon>Bacteria</taxon>
        <taxon>Pseudomonadati</taxon>
        <taxon>Pseudomonadota</taxon>
        <taxon>Alphaproteobacteria</taxon>
        <taxon>Hyphomicrobiales</taxon>
        <taxon>Devosiaceae</taxon>
        <taxon>Devosia</taxon>
    </lineage>
</organism>
<keyword evidence="3 6" id="KW-0479">Metal-binding</keyword>
<proteinExistence type="predicted"/>
<dbReference type="Gene3D" id="1.10.760.10">
    <property type="entry name" value="Cytochrome c-like domain"/>
    <property type="match status" value="1"/>
</dbReference>
<evidence type="ECO:0000259" key="8">
    <source>
        <dbReference type="PROSITE" id="PS51007"/>
    </source>
</evidence>
<evidence type="ECO:0000256" key="7">
    <source>
        <dbReference type="SAM" id="MobiDB-lite"/>
    </source>
</evidence>
<name>A0ABX7C5M5_9HYPH</name>
<evidence type="ECO:0000313" key="10">
    <source>
        <dbReference type="Proteomes" id="UP000595857"/>
    </source>
</evidence>
<gene>
    <name evidence="9" type="ORF">JI748_12385</name>
</gene>
<feature type="domain" description="Cytochrome c" evidence="8">
    <location>
        <begin position="70"/>
        <end position="173"/>
    </location>
</feature>
<dbReference type="PRINTS" id="PR00604">
    <property type="entry name" value="CYTCHRMECIAB"/>
</dbReference>
<dbReference type="PANTHER" id="PTHR11961">
    <property type="entry name" value="CYTOCHROME C"/>
    <property type="match status" value="1"/>
</dbReference>
<dbReference type="PROSITE" id="PS51007">
    <property type="entry name" value="CYTC"/>
    <property type="match status" value="1"/>
</dbReference>
<reference evidence="9 10" key="1">
    <citation type="submission" date="2021-01" db="EMBL/GenBank/DDBJ databases">
        <title>Genome seq and assembly of Devosia sp. LEGU1.</title>
        <authorList>
            <person name="Chhetri G."/>
        </authorList>
    </citation>
    <scope>NUCLEOTIDE SEQUENCE [LARGE SCALE GENOMIC DNA]</scope>
    <source>
        <strain evidence="9 10">LEGU1</strain>
    </source>
</reference>